<keyword evidence="2" id="KW-1133">Transmembrane helix</keyword>
<reference evidence="3" key="1">
    <citation type="submission" date="2021-10" db="EMBL/GenBank/DDBJ databases">
        <title>De novo Genome Assembly of Clathrus columnatus (Basidiomycota, Fungi) Using Illumina and Nanopore Sequence Data.</title>
        <authorList>
            <person name="Ogiso-Tanaka E."/>
            <person name="Itagaki H."/>
            <person name="Hosoya T."/>
            <person name="Hosaka K."/>
        </authorList>
    </citation>
    <scope>NUCLEOTIDE SEQUENCE</scope>
    <source>
        <strain evidence="3">MO-923</strain>
    </source>
</reference>
<keyword evidence="4" id="KW-1185">Reference proteome</keyword>
<evidence type="ECO:0000313" key="4">
    <source>
        <dbReference type="Proteomes" id="UP001050691"/>
    </source>
</evidence>
<evidence type="ECO:0000256" key="1">
    <source>
        <dbReference type="SAM" id="MobiDB-lite"/>
    </source>
</evidence>
<gene>
    <name evidence="3" type="ORF">Clacol_010076</name>
</gene>
<dbReference type="EMBL" id="BPWL01000011">
    <property type="protein sequence ID" value="GJJ15798.1"/>
    <property type="molecule type" value="Genomic_DNA"/>
</dbReference>
<protein>
    <recommendedName>
        <fullName evidence="5">Peptidase A1 domain-containing protein</fullName>
    </recommendedName>
</protein>
<feature type="transmembrane region" description="Helical" evidence="2">
    <location>
        <begin position="367"/>
        <end position="389"/>
    </location>
</feature>
<organism evidence="3 4">
    <name type="scientific">Clathrus columnatus</name>
    <dbReference type="NCBI Taxonomy" id="1419009"/>
    <lineage>
        <taxon>Eukaryota</taxon>
        <taxon>Fungi</taxon>
        <taxon>Dikarya</taxon>
        <taxon>Basidiomycota</taxon>
        <taxon>Agaricomycotina</taxon>
        <taxon>Agaricomycetes</taxon>
        <taxon>Phallomycetidae</taxon>
        <taxon>Phallales</taxon>
        <taxon>Clathraceae</taxon>
        <taxon>Clathrus</taxon>
    </lineage>
</organism>
<feature type="region of interest" description="Disordered" evidence="1">
    <location>
        <begin position="530"/>
        <end position="566"/>
    </location>
</feature>
<evidence type="ECO:0000256" key="2">
    <source>
        <dbReference type="SAM" id="Phobius"/>
    </source>
</evidence>
<evidence type="ECO:0000313" key="3">
    <source>
        <dbReference type="EMBL" id="GJJ15798.1"/>
    </source>
</evidence>
<dbReference type="Proteomes" id="UP001050691">
    <property type="component" value="Unassembled WGS sequence"/>
</dbReference>
<evidence type="ECO:0008006" key="5">
    <source>
        <dbReference type="Google" id="ProtNLM"/>
    </source>
</evidence>
<dbReference type="AlphaFoldDB" id="A0AAV5AQM1"/>
<sequence length="590" mass="63276">MANPSRSIIINNTDSRITYEPANAWVDTPSTDPAFQTGSLGPPFATSLKTVFQDGNFTFSFNGSSIQVYGSVDIINGSQPTFSCTIDGTVITTGIPKFPQNNWDMCDSGNLEIGQHVLGFNVQSQESLFFFDHITFLPSTDDQLGNGLIRIDFSDSSINYLGNWTSPEGLGSQLTNDHGSFVKMPFIGQQLTWYGVFSTSFPFESAPAEFSVDGGTPVQFELGGLINNGPFTAPLANQLLFQTGELPQGPHEVIVTYLGNEEQTDLSLSYVIVQNSSLPADNHSAPTQTMKPATQGTFALTKISTSIIPTQAISTNSSSLSNQPTSSTSTTSHTFISSTVTTFIKSTPSATTNSPQSDSSRLPLIDVGIIVGIILLLLIVIMLTVVFIIKRLNKKHAAKLKSAIKQTMSTNLTGTLPLPLASSNNDDESTLLCRGPTIRTATSDSLDGYVTPPSFRTSSFDSTRNLFNMPRTRVASHVPILPTLLDPFVFRVEDSRTSGTFSLISNGTNAPHSRIIRPLSSLQVMPDGNLNPGVDDGTASAGGIGGGDDIESSPHTEQHEDSGIRLGKQMALQYEESSSSKGSPPIYTRI</sequence>
<name>A0AAV5AQM1_9AGAM</name>
<feature type="compositionally biased region" description="Basic and acidic residues" evidence="1">
    <location>
        <begin position="552"/>
        <end position="563"/>
    </location>
</feature>
<keyword evidence="2" id="KW-0472">Membrane</keyword>
<accession>A0AAV5AQM1</accession>
<keyword evidence="2" id="KW-0812">Transmembrane</keyword>
<proteinExistence type="predicted"/>
<dbReference type="Gene3D" id="2.60.120.260">
    <property type="entry name" value="Galactose-binding domain-like"/>
    <property type="match status" value="1"/>
</dbReference>
<comment type="caution">
    <text evidence="3">The sequence shown here is derived from an EMBL/GenBank/DDBJ whole genome shotgun (WGS) entry which is preliminary data.</text>
</comment>